<dbReference type="Gene3D" id="3.40.350.10">
    <property type="entry name" value="Creatinase/prolidase N-terminal domain"/>
    <property type="match status" value="1"/>
</dbReference>
<protein>
    <submittedName>
        <fullName evidence="3">Peptidase M24 family protein</fullName>
    </submittedName>
</protein>
<evidence type="ECO:0000313" key="3">
    <source>
        <dbReference type="EMBL" id="RSU02317.1"/>
    </source>
</evidence>
<dbReference type="Proteomes" id="UP000288197">
    <property type="component" value="Unassembled WGS sequence"/>
</dbReference>
<keyword evidence="4" id="KW-1185">Reference proteome</keyword>
<dbReference type="Pfam" id="PF01321">
    <property type="entry name" value="Creatinase_N"/>
    <property type="match status" value="1"/>
</dbReference>
<sequence length="363" mass="40298">MYQERVNQVLSKMKTLNQTQLVVSDPMTIYYLTGKMIDPGERLVALIFKANGEHVAVINRLFPVLESEINMPIVAVDDTDEGKGIAILANQLNYEEKIGIDKYWTAEFLLGLMKQVGKGYSHYFFSSDITDEIRGIKSTEEINLMKDVSKDNDTAIGLLADLIPLGLTEVEMAERLGDIYEDLGNSGFSFDPIVAYGANGADPHHMNDESTVKKGDSIILDIGGVKNGYCSDMTRTFFYQEVPDKSREVYETVLEANKRAIAKVKPGVTFAEIDAAARDYITEKGYGEYFTHRTGHFIGMECHEAGDVSAINHKKVQPGMIFSIEPGIYVPGEVGVRIEDLVVATEEGCELLNHYPKELTVLG</sequence>
<dbReference type="AlphaFoldDB" id="A0A369AZX9"/>
<dbReference type="SUPFAM" id="SSF53092">
    <property type="entry name" value="Creatinase/prolidase N-terminal domain"/>
    <property type="match status" value="1"/>
</dbReference>
<dbReference type="PRINTS" id="PR00599">
    <property type="entry name" value="MAPEPTIDASE"/>
</dbReference>
<name>A0A369AZX9_9ENTE</name>
<evidence type="ECO:0000259" key="1">
    <source>
        <dbReference type="Pfam" id="PF00557"/>
    </source>
</evidence>
<dbReference type="GO" id="GO:0008235">
    <property type="term" value="F:metalloexopeptidase activity"/>
    <property type="evidence" value="ECO:0007669"/>
    <property type="project" value="UniProtKB-ARBA"/>
</dbReference>
<comment type="caution">
    <text evidence="3">The sequence shown here is derived from an EMBL/GenBank/DDBJ whole genome shotgun (WGS) entry which is preliminary data.</text>
</comment>
<feature type="domain" description="Peptidase M24" evidence="1">
    <location>
        <begin position="145"/>
        <end position="346"/>
    </location>
</feature>
<dbReference type="Gene3D" id="3.90.230.10">
    <property type="entry name" value="Creatinase/methionine aminopeptidase superfamily"/>
    <property type="match status" value="1"/>
</dbReference>
<proteinExistence type="predicted"/>
<organism evidence="3 4">
    <name type="scientific">Vagococcus fluvialis</name>
    <dbReference type="NCBI Taxonomy" id="2738"/>
    <lineage>
        <taxon>Bacteria</taxon>
        <taxon>Bacillati</taxon>
        <taxon>Bacillota</taxon>
        <taxon>Bacilli</taxon>
        <taxon>Lactobacillales</taxon>
        <taxon>Enterococcaceae</taxon>
        <taxon>Vagococcus</taxon>
    </lineage>
</organism>
<evidence type="ECO:0000313" key="4">
    <source>
        <dbReference type="Proteomes" id="UP000288197"/>
    </source>
</evidence>
<dbReference type="InterPro" id="IPR050659">
    <property type="entry name" value="Peptidase_M24B"/>
</dbReference>
<feature type="domain" description="Creatinase N-terminal" evidence="2">
    <location>
        <begin position="5"/>
        <end position="118"/>
    </location>
</feature>
<dbReference type="InterPro" id="IPR000994">
    <property type="entry name" value="Pept_M24"/>
</dbReference>
<dbReference type="GeneID" id="63146390"/>
<dbReference type="InterPro" id="IPR029149">
    <property type="entry name" value="Creatin/AminoP/Spt16_N"/>
</dbReference>
<gene>
    <name evidence="3" type="ORF">CBF32_06955</name>
</gene>
<evidence type="ECO:0000259" key="2">
    <source>
        <dbReference type="Pfam" id="PF01321"/>
    </source>
</evidence>
<dbReference type="GO" id="GO:0004177">
    <property type="term" value="F:aminopeptidase activity"/>
    <property type="evidence" value="ECO:0007669"/>
    <property type="project" value="UniProtKB-ARBA"/>
</dbReference>
<dbReference type="CDD" id="cd01092">
    <property type="entry name" value="APP-like"/>
    <property type="match status" value="1"/>
</dbReference>
<dbReference type="SUPFAM" id="SSF55920">
    <property type="entry name" value="Creatinase/aminopeptidase"/>
    <property type="match status" value="1"/>
</dbReference>
<dbReference type="OrthoDB" id="9806388at2"/>
<dbReference type="InterPro" id="IPR036005">
    <property type="entry name" value="Creatinase/aminopeptidase-like"/>
</dbReference>
<dbReference type="PANTHER" id="PTHR46112">
    <property type="entry name" value="AMINOPEPTIDASE"/>
    <property type="match status" value="1"/>
</dbReference>
<dbReference type="PANTHER" id="PTHR46112:SF3">
    <property type="entry name" value="AMINOPEPTIDASE YPDF"/>
    <property type="match status" value="1"/>
</dbReference>
<accession>A0A369AZX9</accession>
<reference evidence="3 4" key="1">
    <citation type="submission" date="2017-05" db="EMBL/GenBank/DDBJ databases">
        <title>Vagococcus spp. assemblies.</title>
        <authorList>
            <person name="Gulvik C.A."/>
        </authorList>
    </citation>
    <scope>NUCLEOTIDE SEQUENCE [LARGE SCALE GENOMIC DNA]</scope>
    <source>
        <strain evidence="3 4">NCFB 2497</strain>
    </source>
</reference>
<dbReference type="EMBL" id="NGJX01000005">
    <property type="protein sequence ID" value="RSU02317.1"/>
    <property type="molecule type" value="Genomic_DNA"/>
</dbReference>
<dbReference type="Pfam" id="PF00557">
    <property type="entry name" value="Peptidase_M24"/>
    <property type="match status" value="1"/>
</dbReference>
<dbReference type="InterPro" id="IPR001714">
    <property type="entry name" value="Pept_M24_MAP"/>
</dbReference>
<dbReference type="RefSeq" id="WP_114289623.1">
    <property type="nucleotide sequence ID" value="NZ_CP122523.1"/>
</dbReference>
<dbReference type="InterPro" id="IPR000587">
    <property type="entry name" value="Creatinase_N"/>
</dbReference>